<dbReference type="InterPro" id="IPR000194">
    <property type="entry name" value="ATPase_F1/V1/A1_a/bsu_nucl-bd"/>
</dbReference>
<dbReference type="InterPro" id="IPR040627">
    <property type="entry name" value="T3SS_ATPase_C"/>
</dbReference>
<dbReference type="Gene3D" id="3.40.50.300">
    <property type="entry name" value="P-loop containing nucleotide triphosphate hydrolases"/>
    <property type="match status" value="1"/>
</dbReference>
<evidence type="ECO:0000259" key="5">
    <source>
        <dbReference type="Pfam" id="PF00006"/>
    </source>
</evidence>
<feature type="domain" description="T3SS EscN ATPase C-terminal" evidence="6">
    <location>
        <begin position="127"/>
        <end position="198"/>
    </location>
</feature>
<dbReference type="PANTHER" id="PTHR15184">
    <property type="entry name" value="ATP SYNTHASE"/>
    <property type="match status" value="1"/>
</dbReference>
<dbReference type="PANTHER" id="PTHR15184:SF9">
    <property type="entry name" value="SPI-1 TYPE 3 SECRETION SYSTEM ATPASE"/>
    <property type="match status" value="1"/>
</dbReference>
<evidence type="ECO:0000256" key="4">
    <source>
        <dbReference type="ARBA" id="ARBA00022967"/>
    </source>
</evidence>
<reference evidence="7 8" key="1">
    <citation type="submission" date="2018-09" db="EMBL/GenBank/DDBJ databases">
        <title>Acidovorax cavernicola nov. sp. isolated from Gruta de las Maravillas (Aracena, Spain).</title>
        <authorList>
            <person name="Jurado V."/>
            <person name="Gutierrez-Patricio S."/>
            <person name="Gonzalez-Pimentel J.L."/>
            <person name="Miller A.Z."/>
            <person name="Laiz L."/>
            <person name="Saiz-Jimenez C."/>
        </authorList>
    </citation>
    <scope>NUCLEOTIDE SEQUENCE [LARGE SCALE GENOMIC DNA]</scope>
    <source>
        <strain evidence="7 8">1011MAR4D40.2</strain>
    </source>
</reference>
<dbReference type="AlphaFoldDB" id="A0A9X8CYC5"/>
<evidence type="ECO:0000256" key="1">
    <source>
        <dbReference type="ARBA" id="ARBA00022448"/>
    </source>
</evidence>
<dbReference type="PROSITE" id="PS00152">
    <property type="entry name" value="ATPASE_ALPHA_BETA"/>
    <property type="match status" value="1"/>
</dbReference>
<gene>
    <name evidence="7" type="primary">fliI</name>
    <name evidence="7" type="ORF">D3H34_31490</name>
</gene>
<evidence type="ECO:0000256" key="3">
    <source>
        <dbReference type="ARBA" id="ARBA00022840"/>
    </source>
</evidence>
<evidence type="ECO:0000259" key="6">
    <source>
        <dbReference type="Pfam" id="PF18269"/>
    </source>
</evidence>
<dbReference type="Gene3D" id="1.20.1270.330">
    <property type="match status" value="1"/>
</dbReference>
<keyword evidence="1" id="KW-0813">Transport</keyword>
<dbReference type="EMBL" id="QXMN01000126">
    <property type="protein sequence ID" value="RIX71853.1"/>
    <property type="molecule type" value="Genomic_DNA"/>
</dbReference>
<dbReference type="InterPro" id="IPR020003">
    <property type="entry name" value="ATPase_a/bsu_AS"/>
</dbReference>
<protein>
    <submittedName>
        <fullName evidence="7">EscN/YscN/HrcN family type III secretion system ATPase</fullName>
    </submittedName>
</protein>
<dbReference type="InterPro" id="IPR050053">
    <property type="entry name" value="ATPase_alpha/beta_chains"/>
</dbReference>
<proteinExistence type="predicted"/>
<evidence type="ECO:0000313" key="7">
    <source>
        <dbReference type="EMBL" id="RIX71853.1"/>
    </source>
</evidence>
<sequence>VATAIAEYFRDQGKKVLFLMDSVTRFARAQREIGLAAGEPPTRRGYPPSVFATLPKLMERVGMNDKGSITALYTVLVEGDDMTEPIADETRSILDGHIVLSRKLAAANHYPAIDVLASASRVMNAVVTPEHRRMAGRLRELMAKYEEVDLLVKIGEYKRGGDPTTDEAIAKMEAIRGFLKQRTHENSSLEHTLAALEQLVGAAQ</sequence>
<dbReference type="Proteomes" id="UP000265619">
    <property type="component" value="Unassembled WGS sequence"/>
</dbReference>
<feature type="non-terminal residue" evidence="7">
    <location>
        <position position="1"/>
    </location>
</feature>
<dbReference type="Pfam" id="PF00006">
    <property type="entry name" value="ATP-synt_ab"/>
    <property type="match status" value="1"/>
</dbReference>
<dbReference type="Pfam" id="PF18269">
    <property type="entry name" value="T3SS_ATPase_C"/>
    <property type="match status" value="1"/>
</dbReference>
<evidence type="ECO:0000256" key="2">
    <source>
        <dbReference type="ARBA" id="ARBA00022741"/>
    </source>
</evidence>
<dbReference type="GO" id="GO:0046933">
    <property type="term" value="F:proton-transporting ATP synthase activity, rotational mechanism"/>
    <property type="evidence" value="ECO:0007669"/>
    <property type="project" value="TreeGrafter"/>
</dbReference>
<dbReference type="InterPro" id="IPR027417">
    <property type="entry name" value="P-loop_NTPase"/>
</dbReference>
<keyword evidence="3" id="KW-0067">ATP-binding</keyword>
<comment type="caution">
    <text evidence="7">The sequence shown here is derived from an EMBL/GenBank/DDBJ whole genome shotgun (WGS) entry which is preliminary data.</text>
</comment>
<dbReference type="SUPFAM" id="SSF52540">
    <property type="entry name" value="P-loop containing nucleoside triphosphate hydrolases"/>
    <property type="match status" value="1"/>
</dbReference>
<evidence type="ECO:0000313" key="8">
    <source>
        <dbReference type="Proteomes" id="UP000265619"/>
    </source>
</evidence>
<dbReference type="CDD" id="cd18114">
    <property type="entry name" value="ATP-synt_flagellum-secretory_path_III_C"/>
    <property type="match status" value="1"/>
</dbReference>
<keyword evidence="4" id="KW-1278">Translocase</keyword>
<organism evidence="7 8">
    <name type="scientific">Acidovorax cavernicola</name>
    <dbReference type="NCBI Taxonomy" id="1675792"/>
    <lineage>
        <taxon>Bacteria</taxon>
        <taxon>Pseudomonadati</taxon>
        <taxon>Pseudomonadota</taxon>
        <taxon>Betaproteobacteria</taxon>
        <taxon>Burkholderiales</taxon>
        <taxon>Comamonadaceae</taxon>
        <taxon>Acidovorax</taxon>
    </lineage>
</organism>
<keyword evidence="8" id="KW-1185">Reference proteome</keyword>
<accession>A0A9X8CYC5</accession>
<dbReference type="GO" id="GO:0005524">
    <property type="term" value="F:ATP binding"/>
    <property type="evidence" value="ECO:0007669"/>
    <property type="project" value="UniProtKB-KW"/>
</dbReference>
<name>A0A9X8CYC5_9BURK</name>
<keyword evidence="2" id="KW-0547">Nucleotide-binding</keyword>
<feature type="domain" description="ATPase F1/V1/A1 complex alpha/beta subunit nucleotide-binding" evidence="5">
    <location>
        <begin position="1"/>
        <end position="120"/>
    </location>
</feature>